<feature type="transmembrane region" description="Helical" evidence="6">
    <location>
        <begin position="56"/>
        <end position="81"/>
    </location>
</feature>
<dbReference type="RefSeq" id="WP_213363548.1">
    <property type="nucleotide sequence ID" value="NZ_BSFM01000021.1"/>
</dbReference>
<gene>
    <name evidence="7" type="ORF">GCM10017653_45580</name>
</gene>
<keyword evidence="3 6" id="KW-0812">Transmembrane</keyword>
<reference evidence="7" key="2">
    <citation type="submission" date="2023-01" db="EMBL/GenBank/DDBJ databases">
        <authorList>
            <person name="Sun Q."/>
            <person name="Evtushenko L."/>
        </authorList>
    </citation>
    <scope>NUCLEOTIDE SEQUENCE</scope>
    <source>
        <strain evidence="7">VKM B-2789</strain>
    </source>
</reference>
<evidence type="ECO:0000313" key="7">
    <source>
        <dbReference type="EMBL" id="GLK86488.1"/>
    </source>
</evidence>
<keyword evidence="5 6" id="KW-0472">Membrane</keyword>
<name>A0A9W6ND33_9HYPH</name>
<dbReference type="GO" id="GO:0016020">
    <property type="term" value="C:membrane"/>
    <property type="evidence" value="ECO:0007669"/>
    <property type="project" value="UniProtKB-SubCell"/>
</dbReference>
<dbReference type="EMBL" id="BSFM01000021">
    <property type="protein sequence ID" value="GLK86488.1"/>
    <property type="molecule type" value="Genomic_DNA"/>
</dbReference>
<evidence type="ECO:0000256" key="4">
    <source>
        <dbReference type="ARBA" id="ARBA00022989"/>
    </source>
</evidence>
<proteinExistence type="inferred from homology"/>
<evidence type="ECO:0000313" key="8">
    <source>
        <dbReference type="Proteomes" id="UP001143330"/>
    </source>
</evidence>
<feature type="transmembrane region" description="Helical" evidence="6">
    <location>
        <begin position="256"/>
        <end position="275"/>
    </location>
</feature>
<accession>A0A9W6ND33</accession>
<evidence type="ECO:0000256" key="3">
    <source>
        <dbReference type="ARBA" id="ARBA00022692"/>
    </source>
</evidence>
<comment type="similarity">
    <text evidence="2">Belongs to the autoinducer-2 exporter (AI-2E) (TC 2.A.86) family.</text>
</comment>
<dbReference type="PANTHER" id="PTHR21716:SF64">
    <property type="entry name" value="AI-2 TRANSPORT PROTEIN TQSA"/>
    <property type="match status" value="1"/>
</dbReference>
<feature type="transmembrane region" description="Helical" evidence="6">
    <location>
        <begin position="7"/>
        <end position="26"/>
    </location>
</feature>
<dbReference type="Pfam" id="PF01594">
    <property type="entry name" value="AI-2E_transport"/>
    <property type="match status" value="1"/>
</dbReference>
<feature type="transmembrane region" description="Helical" evidence="6">
    <location>
        <begin position="197"/>
        <end position="224"/>
    </location>
</feature>
<protein>
    <submittedName>
        <fullName evidence="7">AI-2E family transporter</fullName>
    </submittedName>
</protein>
<dbReference type="InterPro" id="IPR002549">
    <property type="entry name" value="AI-2E-like"/>
</dbReference>
<comment type="subcellular location">
    <subcellularLocation>
        <location evidence="1">Membrane</location>
        <topology evidence="1">Multi-pass membrane protein</topology>
    </subcellularLocation>
</comment>
<evidence type="ECO:0000256" key="5">
    <source>
        <dbReference type="ARBA" id="ARBA00023136"/>
    </source>
</evidence>
<evidence type="ECO:0000256" key="1">
    <source>
        <dbReference type="ARBA" id="ARBA00004141"/>
    </source>
</evidence>
<dbReference type="AlphaFoldDB" id="A0A9W6ND33"/>
<comment type="caution">
    <text evidence="7">The sequence shown here is derived from an EMBL/GenBank/DDBJ whole genome shotgun (WGS) entry which is preliminary data.</text>
</comment>
<sequence length="341" mass="36335">MNGRGTLILLGIIAAILICAAAYLAASIVAPVAFALFFIALVWPLQQLLARRLPRLLALFLSLAISLVVLLALTSMTIWGFGRAAQWLIANAGRFQALYLSGAEWLEGHGLYAAGTFMETFNVSWLIRFFQGVAARLNGMVGFAVVTLIFVLLGLLEVDIVRRKLAAGEAGEGGRVLLAAGADIADKFRRYMLVRTAMSVATGFAVWAFAAVAGLDLAFAWGVIAFALNYIPFIGPLVATLLPTLFAVAQFESWQMAVAVFAGMNVIQFILGSYVEPRIAGKALAMSPFLVLLAVFFFAFLWGLAGAFIGVPLVIAALTLCAHTTSAGWVARLLSGRAPDA</sequence>
<dbReference type="PANTHER" id="PTHR21716">
    <property type="entry name" value="TRANSMEMBRANE PROTEIN"/>
    <property type="match status" value="1"/>
</dbReference>
<evidence type="ECO:0000256" key="6">
    <source>
        <dbReference type="SAM" id="Phobius"/>
    </source>
</evidence>
<feature type="transmembrane region" description="Helical" evidence="6">
    <location>
        <begin position="295"/>
        <end position="322"/>
    </location>
</feature>
<feature type="transmembrane region" description="Helical" evidence="6">
    <location>
        <begin position="230"/>
        <end position="249"/>
    </location>
</feature>
<keyword evidence="4 6" id="KW-1133">Transmembrane helix</keyword>
<organism evidence="7 8">
    <name type="scientific">Ancylobacter defluvii</name>
    <dbReference type="NCBI Taxonomy" id="1282440"/>
    <lineage>
        <taxon>Bacteria</taxon>
        <taxon>Pseudomonadati</taxon>
        <taxon>Pseudomonadota</taxon>
        <taxon>Alphaproteobacteria</taxon>
        <taxon>Hyphomicrobiales</taxon>
        <taxon>Xanthobacteraceae</taxon>
        <taxon>Ancylobacter</taxon>
    </lineage>
</organism>
<evidence type="ECO:0000256" key="2">
    <source>
        <dbReference type="ARBA" id="ARBA00009773"/>
    </source>
</evidence>
<dbReference type="Proteomes" id="UP001143330">
    <property type="component" value="Unassembled WGS sequence"/>
</dbReference>
<feature type="transmembrane region" description="Helical" evidence="6">
    <location>
        <begin position="32"/>
        <end position="49"/>
    </location>
</feature>
<reference evidence="7" key="1">
    <citation type="journal article" date="2014" name="Int. J. Syst. Evol. Microbiol.">
        <title>Complete genome sequence of Corynebacterium casei LMG S-19264T (=DSM 44701T), isolated from a smear-ripened cheese.</title>
        <authorList>
            <consortium name="US DOE Joint Genome Institute (JGI-PGF)"/>
            <person name="Walter F."/>
            <person name="Albersmeier A."/>
            <person name="Kalinowski J."/>
            <person name="Ruckert C."/>
        </authorList>
    </citation>
    <scope>NUCLEOTIDE SEQUENCE</scope>
    <source>
        <strain evidence="7">VKM B-2789</strain>
    </source>
</reference>
<dbReference type="GO" id="GO:0055085">
    <property type="term" value="P:transmembrane transport"/>
    <property type="evidence" value="ECO:0007669"/>
    <property type="project" value="TreeGrafter"/>
</dbReference>
<feature type="transmembrane region" description="Helical" evidence="6">
    <location>
        <begin position="133"/>
        <end position="156"/>
    </location>
</feature>
<keyword evidence="8" id="KW-1185">Reference proteome</keyword>